<dbReference type="EMBL" id="OV696692">
    <property type="protein sequence ID" value="CAH1268909.1"/>
    <property type="molecule type" value="Genomic_DNA"/>
</dbReference>
<dbReference type="OrthoDB" id="10110559at2759"/>
<protein>
    <submittedName>
        <fullName evidence="1">Hypp4018 protein</fullName>
    </submittedName>
</protein>
<proteinExistence type="predicted"/>
<name>A0A8K0EU54_BRALA</name>
<keyword evidence="2" id="KW-1185">Reference proteome</keyword>
<gene>
    <name evidence="1" type="primary">Hypp4018</name>
    <name evidence="1" type="ORF">BLAG_LOCUS21694</name>
</gene>
<evidence type="ECO:0000313" key="2">
    <source>
        <dbReference type="Proteomes" id="UP000838412"/>
    </source>
</evidence>
<reference evidence="1" key="1">
    <citation type="submission" date="2022-01" db="EMBL/GenBank/DDBJ databases">
        <authorList>
            <person name="Braso-Vives M."/>
        </authorList>
    </citation>
    <scope>NUCLEOTIDE SEQUENCE</scope>
</reference>
<sequence>MERFAGKWCLSSVEFEKMKAMYIATFGKSAAEMDEQKEQWMKTYMEVSEDGTHWEHGNVPFGGDRTMMFDKAEQTCKLIKSPSYVLQSTFEMTGDGAMTIHSRRDFKMIFKITGHQMKMTQSMGEFSYDTVYTKSG</sequence>
<accession>A0A8K0EU54</accession>
<dbReference type="AlphaFoldDB" id="A0A8K0EU54"/>
<dbReference type="Proteomes" id="UP000838412">
    <property type="component" value="Chromosome 7"/>
</dbReference>
<organism evidence="1 2">
    <name type="scientific">Branchiostoma lanceolatum</name>
    <name type="common">Common lancelet</name>
    <name type="synonym">Amphioxus lanceolatum</name>
    <dbReference type="NCBI Taxonomy" id="7740"/>
    <lineage>
        <taxon>Eukaryota</taxon>
        <taxon>Metazoa</taxon>
        <taxon>Chordata</taxon>
        <taxon>Cephalochordata</taxon>
        <taxon>Leptocardii</taxon>
        <taxon>Amphioxiformes</taxon>
        <taxon>Branchiostomatidae</taxon>
        <taxon>Branchiostoma</taxon>
    </lineage>
</organism>
<evidence type="ECO:0000313" key="1">
    <source>
        <dbReference type="EMBL" id="CAH1268909.1"/>
    </source>
</evidence>